<keyword evidence="1" id="KW-0812">Transmembrane</keyword>
<gene>
    <name evidence="2" type="ORF">MNBD_GAMMA17-70</name>
</gene>
<dbReference type="EMBL" id="UOFQ01000067">
    <property type="protein sequence ID" value="VAW87563.1"/>
    <property type="molecule type" value="Genomic_DNA"/>
</dbReference>
<protein>
    <submittedName>
        <fullName evidence="2">Uncharacterized protein</fullName>
    </submittedName>
</protein>
<accession>A0A3B0ZH53</accession>
<dbReference type="PROSITE" id="PS51257">
    <property type="entry name" value="PROKAR_LIPOPROTEIN"/>
    <property type="match status" value="1"/>
</dbReference>
<sequence length="46" mass="5245">MQNDWLRENMLMILSIIGVAATACVGGIFVLYFMIKRKTRQKNAAK</sequence>
<reference evidence="2" key="1">
    <citation type="submission" date="2018-06" db="EMBL/GenBank/DDBJ databases">
        <authorList>
            <person name="Zhirakovskaya E."/>
        </authorList>
    </citation>
    <scope>NUCLEOTIDE SEQUENCE</scope>
</reference>
<keyword evidence="1" id="KW-0472">Membrane</keyword>
<feature type="transmembrane region" description="Helical" evidence="1">
    <location>
        <begin position="12"/>
        <end position="35"/>
    </location>
</feature>
<evidence type="ECO:0000256" key="1">
    <source>
        <dbReference type="SAM" id="Phobius"/>
    </source>
</evidence>
<proteinExistence type="predicted"/>
<organism evidence="2">
    <name type="scientific">hydrothermal vent metagenome</name>
    <dbReference type="NCBI Taxonomy" id="652676"/>
    <lineage>
        <taxon>unclassified sequences</taxon>
        <taxon>metagenomes</taxon>
        <taxon>ecological metagenomes</taxon>
    </lineage>
</organism>
<keyword evidence="1" id="KW-1133">Transmembrane helix</keyword>
<evidence type="ECO:0000313" key="2">
    <source>
        <dbReference type="EMBL" id="VAW87563.1"/>
    </source>
</evidence>
<name>A0A3B0ZH53_9ZZZZ</name>
<dbReference type="AlphaFoldDB" id="A0A3B0ZH53"/>